<accession>A0AAW0DP96</accession>
<dbReference type="Pfam" id="PF21666">
    <property type="entry name" value="DUF4246_N"/>
    <property type="match status" value="1"/>
</dbReference>
<dbReference type="Proteomes" id="UP001362999">
    <property type="component" value="Unassembled WGS sequence"/>
</dbReference>
<evidence type="ECO:0000259" key="2">
    <source>
        <dbReference type="Pfam" id="PF21666"/>
    </source>
</evidence>
<dbReference type="Pfam" id="PF14033">
    <property type="entry name" value="DUF4246"/>
    <property type="match status" value="1"/>
</dbReference>
<comment type="caution">
    <text evidence="3">The sequence shown here is derived from an EMBL/GenBank/DDBJ whole genome shotgun (WGS) entry which is preliminary data.</text>
</comment>
<dbReference type="InterPro" id="IPR025340">
    <property type="entry name" value="DUF4246"/>
</dbReference>
<name>A0AAW0DP96_9AGAR</name>
<protein>
    <submittedName>
        <fullName evidence="3">Uncharacterized protein</fullName>
    </submittedName>
</protein>
<dbReference type="PANTHER" id="PTHR33119">
    <property type="entry name" value="IFI3P"/>
    <property type="match status" value="1"/>
</dbReference>
<feature type="domain" description="DUF4246" evidence="2">
    <location>
        <begin position="53"/>
        <end position="107"/>
    </location>
</feature>
<organism evidence="3 4">
    <name type="scientific">Favolaschia claudopus</name>
    <dbReference type="NCBI Taxonomy" id="2862362"/>
    <lineage>
        <taxon>Eukaryota</taxon>
        <taxon>Fungi</taxon>
        <taxon>Dikarya</taxon>
        <taxon>Basidiomycota</taxon>
        <taxon>Agaricomycotina</taxon>
        <taxon>Agaricomycetes</taxon>
        <taxon>Agaricomycetidae</taxon>
        <taxon>Agaricales</taxon>
        <taxon>Marasmiineae</taxon>
        <taxon>Mycenaceae</taxon>
        <taxon>Favolaschia</taxon>
    </lineage>
</organism>
<proteinExistence type="predicted"/>
<gene>
    <name evidence="3" type="ORF">R3P38DRAFT_2852317</name>
</gene>
<evidence type="ECO:0000313" key="4">
    <source>
        <dbReference type="Proteomes" id="UP001362999"/>
    </source>
</evidence>
<dbReference type="AlphaFoldDB" id="A0AAW0DP96"/>
<reference evidence="3 4" key="1">
    <citation type="journal article" date="2024" name="J Genomics">
        <title>Draft genome sequencing and assembly of Favolaschia claudopus CIRM-BRFM 2984 isolated from oak limbs.</title>
        <authorList>
            <person name="Navarro D."/>
            <person name="Drula E."/>
            <person name="Chaduli D."/>
            <person name="Cazenave R."/>
            <person name="Ahrendt S."/>
            <person name="Wang J."/>
            <person name="Lipzen A."/>
            <person name="Daum C."/>
            <person name="Barry K."/>
            <person name="Grigoriev I.V."/>
            <person name="Favel A."/>
            <person name="Rosso M.N."/>
            <person name="Martin F."/>
        </authorList>
    </citation>
    <scope>NUCLEOTIDE SEQUENCE [LARGE SCALE GENOMIC DNA]</scope>
    <source>
        <strain evidence="3 4">CIRM-BRFM 2984</strain>
    </source>
</reference>
<dbReference type="PANTHER" id="PTHR33119:SF1">
    <property type="entry name" value="FE2OG DIOXYGENASE DOMAIN-CONTAINING PROTEIN"/>
    <property type="match status" value="1"/>
</dbReference>
<dbReference type="InterPro" id="IPR049207">
    <property type="entry name" value="DUF4246_N"/>
</dbReference>
<dbReference type="EMBL" id="JAWWNJ010000006">
    <property type="protein sequence ID" value="KAK7053815.1"/>
    <property type="molecule type" value="Genomic_DNA"/>
</dbReference>
<dbReference type="InterPro" id="IPR049192">
    <property type="entry name" value="DUF4246_C"/>
</dbReference>
<keyword evidence="4" id="KW-1185">Reference proteome</keyword>
<sequence>MVDSVVTTQAQDDPEVRRKYQALREATFRRYLEQEAMNPVPKPSWTFPSPFVPYAIAPEARHWVCWGPQPRTLAELRMYALSWAIRCKLEWQRKASDPSIMEKWRVEALNQQEALPIVQKLTPNMIDYVLAELISYAKLSDPVTGIEPGPFDAIWYSDRLVPVELADRLRTAAAKLENVPDASKDWHPGSNGQVLDLVHPSLYCIVYERTCFSDLTLPKPPTYESPASDAWRTEVELDPVSDKFCWLPSDFYVDRSNGAVTLVSPYINNIHPFEHRALYPVLESVLGSFIPLFEHVLSQINGQDQDLYRKIPPGSGRMKTEMCFGTWAGYNDKYCGDTIPCIWSKRKVTWEEGMTDAEFDQLQEEAPKALPEALETYNDALERTMKPYSLRGKTIQCIIKLANIHLTPENPVYKGGSWHIEAMLNEHIVASGIYYYEEENISESRLAFRVTTGPPVYHKQDDELCMDILYGLKRDKHCYQDIGSIATTAGRALAWPNIYQHRVAPFHLLDAKKPGHRKILAIFLVDPSIEPIPSATNIPPQQKDWILDALMDGQTDPQSLLSRPPPEVLNLVVENLDTVMTRAEAEQYRLELMQERTGFIKNQADEYSYVFNMCEH</sequence>
<evidence type="ECO:0000313" key="3">
    <source>
        <dbReference type="EMBL" id="KAK7053815.1"/>
    </source>
</evidence>
<feature type="domain" description="DUF4246" evidence="1">
    <location>
        <begin position="124"/>
        <end position="547"/>
    </location>
</feature>
<evidence type="ECO:0000259" key="1">
    <source>
        <dbReference type="Pfam" id="PF14033"/>
    </source>
</evidence>